<organism evidence="1 2">
    <name type="scientific">Ameca splendens</name>
    <dbReference type="NCBI Taxonomy" id="208324"/>
    <lineage>
        <taxon>Eukaryota</taxon>
        <taxon>Metazoa</taxon>
        <taxon>Chordata</taxon>
        <taxon>Craniata</taxon>
        <taxon>Vertebrata</taxon>
        <taxon>Euteleostomi</taxon>
        <taxon>Actinopterygii</taxon>
        <taxon>Neopterygii</taxon>
        <taxon>Teleostei</taxon>
        <taxon>Neoteleostei</taxon>
        <taxon>Acanthomorphata</taxon>
        <taxon>Ovalentaria</taxon>
        <taxon>Atherinomorphae</taxon>
        <taxon>Cyprinodontiformes</taxon>
        <taxon>Goodeidae</taxon>
        <taxon>Ameca</taxon>
    </lineage>
</organism>
<keyword evidence="2" id="KW-1185">Reference proteome</keyword>
<accession>A0ABV0ZTH7</accession>
<reference evidence="1 2" key="1">
    <citation type="submission" date="2021-06" db="EMBL/GenBank/DDBJ databases">
        <authorList>
            <person name="Palmer J.M."/>
        </authorList>
    </citation>
    <scope>NUCLEOTIDE SEQUENCE [LARGE SCALE GENOMIC DNA]</scope>
    <source>
        <strain evidence="1 2">AS_MEX2019</strain>
        <tissue evidence="1">Muscle</tissue>
    </source>
</reference>
<evidence type="ECO:0000313" key="1">
    <source>
        <dbReference type="EMBL" id="MEQ2309341.1"/>
    </source>
</evidence>
<dbReference type="EMBL" id="JAHRIP010072319">
    <property type="protein sequence ID" value="MEQ2309341.1"/>
    <property type="molecule type" value="Genomic_DNA"/>
</dbReference>
<proteinExistence type="predicted"/>
<comment type="caution">
    <text evidence="1">The sequence shown here is derived from an EMBL/GenBank/DDBJ whole genome shotgun (WGS) entry which is preliminary data.</text>
</comment>
<sequence>MSAFQDYPWYCCPFFKNTWICKLWKNISSYWFNCSRSVQGSQMQNVFWQIRVLKCGRTTAELLTCTDFHKGCIVVQLVALLPCNKKVLGSTPSMESFCMEFACSPCVGVGSHWVVQHPPTVQKHDC</sequence>
<name>A0ABV0ZTH7_9TELE</name>
<gene>
    <name evidence="1" type="ORF">AMECASPLE_037658</name>
</gene>
<protein>
    <submittedName>
        <fullName evidence="1">Uncharacterized protein</fullName>
    </submittedName>
</protein>
<dbReference type="Proteomes" id="UP001469553">
    <property type="component" value="Unassembled WGS sequence"/>
</dbReference>
<evidence type="ECO:0000313" key="2">
    <source>
        <dbReference type="Proteomes" id="UP001469553"/>
    </source>
</evidence>